<dbReference type="Pfam" id="PF07553">
    <property type="entry name" value="Lipoprotein_Ltp"/>
    <property type="match status" value="2"/>
</dbReference>
<evidence type="ECO:0000313" key="3">
    <source>
        <dbReference type="Proteomes" id="UP000006465"/>
    </source>
</evidence>
<dbReference type="EMBL" id="CP003540">
    <property type="protein sequence ID" value="AFK16263.1"/>
    <property type="molecule type" value="Genomic_DNA"/>
</dbReference>
<protein>
    <recommendedName>
        <fullName evidence="1">Putative host cell surface-exposed lipoprotein Ltp-like HTH region domain-containing protein</fullName>
    </recommendedName>
</protein>
<dbReference type="RefSeq" id="WP_014523146.1">
    <property type="nucleotide sequence ID" value="NC_017945.3"/>
</dbReference>
<evidence type="ECO:0000313" key="2">
    <source>
        <dbReference type="EMBL" id="AFK16263.1"/>
    </source>
</evidence>
<dbReference type="AlphaFoldDB" id="A0AAU8PK01"/>
<proteinExistence type="predicted"/>
<gene>
    <name evidence="2" type="ORF">CP258_03245</name>
</gene>
<dbReference type="Proteomes" id="UP000006465">
    <property type="component" value="Chromosome"/>
</dbReference>
<dbReference type="Gene3D" id="1.10.10.10">
    <property type="entry name" value="Winged helix-like DNA-binding domain superfamily/Winged helix DNA-binding domain"/>
    <property type="match status" value="2"/>
</dbReference>
<organism evidence="2 3">
    <name type="scientific">Corynebacterium pseudotuberculosis 258</name>
    <dbReference type="NCBI Taxonomy" id="1168865"/>
    <lineage>
        <taxon>Bacteria</taxon>
        <taxon>Bacillati</taxon>
        <taxon>Actinomycetota</taxon>
        <taxon>Actinomycetes</taxon>
        <taxon>Mycobacteriales</taxon>
        <taxon>Corynebacteriaceae</taxon>
        <taxon>Corynebacterium</taxon>
    </lineage>
</organism>
<sequence length="193" mass="20926">MPDPTPQPTHNPYPQQLPAEKKGGCFKWGAIVGGCLLVLQIASTLGDGDSTDISAASLTTQQQAIKNIAATPQKTKAAITPSPANTATTPSVPREFKNALRSAEQYSKLMHMSKAGIYDQLTSEYGEKFSVEAAQYAIDTIKVDWNKNALESAKKYQDSMAMSSDAIYDQLVSEYGEKFTPEQANYAISNLPQ</sequence>
<feature type="domain" description="Putative host cell surface-exposed lipoprotein Ltp-like HTH region" evidence="1">
    <location>
        <begin position="144"/>
        <end position="191"/>
    </location>
</feature>
<dbReference type="InterPro" id="IPR036388">
    <property type="entry name" value="WH-like_DNA-bd_sf"/>
</dbReference>
<name>A0AAU8PK01_CORPS</name>
<evidence type="ECO:0000259" key="1">
    <source>
        <dbReference type="Pfam" id="PF07553"/>
    </source>
</evidence>
<accession>A0AAU8PK01</accession>
<feature type="domain" description="Putative host cell surface-exposed lipoprotein Ltp-like HTH region" evidence="1">
    <location>
        <begin position="97"/>
        <end position="141"/>
    </location>
</feature>
<reference evidence="2 3" key="1">
    <citation type="journal article" date="2013" name="J. Biotechnol.">
        <title>Genome sequence of Corynebacterium pseudotuberculosis biovar equi strain 258 and prediction of antigenic targets to improve biotechnological vaccine production.</title>
        <authorList>
            <person name="Soares S.C."/>
            <person name="Trost E."/>
            <person name="Ramos R.T."/>
            <person name="Carneiro A.R."/>
            <person name="Santos A.R."/>
            <person name="Pinto A.C."/>
            <person name="Barbosa E."/>
            <person name="Aburjaile F."/>
            <person name="Ali A."/>
            <person name="Diniz C.A."/>
            <person name="Hassan S.S."/>
            <person name="Fiaux K."/>
            <person name="Guimaraes L.C."/>
            <person name="Bakhtiar S.M."/>
            <person name="Pereira U."/>
            <person name="Almeida S.S."/>
            <person name="Abreu V.A."/>
            <person name="Rocha F.S."/>
            <person name="Dorella F.A."/>
            <person name="Miyoshi A."/>
            <person name="Silva A."/>
            <person name="Azevedo V."/>
            <person name="Tauch A."/>
        </authorList>
    </citation>
    <scope>NUCLEOTIDE SEQUENCE [LARGE SCALE GENOMIC DNA]</scope>
    <source>
        <strain evidence="2 3">258</strain>
    </source>
</reference>
<dbReference type="InterPro" id="IPR011434">
    <property type="entry name" value="Ltp-like_HTH"/>
</dbReference>
<dbReference type="KEGG" id="coe:CP258_03245"/>